<evidence type="ECO:0000313" key="11">
    <source>
        <dbReference type="Proteomes" id="UP001044222"/>
    </source>
</evidence>
<evidence type="ECO:0000256" key="3">
    <source>
        <dbReference type="ARBA" id="ARBA00022737"/>
    </source>
</evidence>
<keyword evidence="4 8" id="KW-0472">Membrane</keyword>
<dbReference type="Gene3D" id="2.60.40.10">
    <property type="entry name" value="Immunoglobulins"/>
    <property type="match status" value="3"/>
</dbReference>
<keyword evidence="8" id="KW-1133">Transmembrane helix</keyword>
<dbReference type="PANTHER" id="PTHR23277:SF11">
    <property type="entry name" value="NECTIN-4"/>
    <property type="match status" value="1"/>
</dbReference>
<keyword evidence="3" id="KW-0677">Repeat</keyword>
<dbReference type="InterPro" id="IPR013106">
    <property type="entry name" value="Ig_V-set"/>
</dbReference>
<gene>
    <name evidence="10" type="ORF">ANANG_G00169940</name>
</gene>
<comment type="subcellular location">
    <subcellularLocation>
        <location evidence="1">Membrane</location>
    </subcellularLocation>
</comment>
<evidence type="ECO:0000313" key="10">
    <source>
        <dbReference type="EMBL" id="KAG5841737.1"/>
    </source>
</evidence>
<feature type="domain" description="Ig-like" evidence="9">
    <location>
        <begin position="20"/>
        <end position="126"/>
    </location>
</feature>
<evidence type="ECO:0000259" key="9">
    <source>
        <dbReference type="PROSITE" id="PS50835"/>
    </source>
</evidence>
<dbReference type="GO" id="GO:0007156">
    <property type="term" value="P:homophilic cell adhesion via plasma membrane adhesion molecules"/>
    <property type="evidence" value="ECO:0007669"/>
    <property type="project" value="TreeGrafter"/>
</dbReference>
<dbReference type="GO" id="GO:0005912">
    <property type="term" value="C:adherens junction"/>
    <property type="evidence" value="ECO:0007669"/>
    <property type="project" value="TreeGrafter"/>
</dbReference>
<dbReference type="InterPro" id="IPR003599">
    <property type="entry name" value="Ig_sub"/>
</dbReference>
<dbReference type="InterPro" id="IPR007110">
    <property type="entry name" value="Ig-like_dom"/>
</dbReference>
<dbReference type="AlphaFoldDB" id="A0A9D3RWA4"/>
<dbReference type="PROSITE" id="PS50835">
    <property type="entry name" value="IG_LIKE"/>
    <property type="match status" value="2"/>
</dbReference>
<keyword evidence="11" id="KW-1185">Reference proteome</keyword>
<accession>A0A9D3RWA4</accession>
<reference evidence="10" key="1">
    <citation type="submission" date="2021-01" db="EMBL/GenBank/DDBJ databases">
        <title>A chromosome-scale assembly of European eel, Anguilla anguilla.</title>
        <authorList>
            <person name="Henkel C."/>
            <person name="Jong-Raadsen S.A."/>
            <person name="Dufour S."/>
            <person name="Weltzien F.-A."/>
            <person name="Palstra A.P."/>
            <person name="Pelster B."/>
            <person name="Spaink H.P."/>
            <person name="Van Den Thillart G.E."/>
            <person name="Jansen H."/>
            <person name="Zahm M."/>
            <person name="Klopp C."/>
            <person name="Cedric C."/>
            <person name="Louis A."/>
            <person name="Berthelot C."/>
            <person name="Parey E."/>
            <person name="Roest Crollius H."/>
            <person name="Montfort J."/>
            <person name="Robinson-Rechavi M."/>
            <person name="Bucao C."/>
            <person name="Bouchez O."/>
            <person name="Gislard M."/>
            <person name="Lluch J."/>
            <person name="Milhes M."/>
            <person name="Lampietro C."/>
            <person name="Lopez Roques C."/>
            <person name="Donnadieu C."/>
            <person name="Braasch I."/>
            <person name="Desvignes T."/>
            <person name="Postlethwait J."/>
            <person name="Bobe J."/>
            <person name="Guiguen Y."/>
            <person name="Dirks R."/>
        </authorList>
    </citation>
    <scope>NUCLEOTIDE SEQUENCE</scope>
    <source>
        <strain evidence="10">Tag_6206</strain>
        <tissue evidence="10">Liver</tissue>
    </source>
</reference>
<dbReference type="PANTHER" id="PTHR23277">
    <property type="entry name" value="NECTIN-RELATED"/>
    <property type="match status" value="1"/>
</dbReference>
<dbReference type="SUPFAM" id="SSF48726">
    <property type="entry name" value="Immunoglobulin"/>
    <property type="match status" value="2"/>
</dbReference>
<comment type="caution">
    <text evidence="10">The sequence shown here is derived from an EMBL/GenBank/DDBJ whole genome shotgun (WGS) entry which is preliminary data.</text>
</comment>
<evidence type="ECO:0000256" key="1">
    <source>
        <dbReference type="ARBA" id="ARBA00004370"/>
    </source>
</evidence>
<dbReference type="EMBL" id="JAFIRN010000009">
    <property type="protein sequence ID" value="KAG5841737.1"/>
    <property type="molecule type" value="Genomic_DNA"/>
</dbReference>
<dbReference type="Pfam" id="PF07686">
    <property type="entry name" value="V-set"/>
    <property type="match status" value="1"/>
</dbReference>
<sequence length="464" mass="51070">MQKWLIAVLSVRGEFLEPPPSFSLRSIAEEQTRLPCRFRVQDEQVVQVTWFRERPDGTKEQLITAHHVQGQPGFGKFADHLHFESSDPMADSTLIIRSTEVSDEGIYTCHISTFPSGNFERQLSLTVWTTPISSLDPVEMVEGESFRNRSSESGAVTAHFSLHPLRSMNGRSLDCLVWHPALDKPRRITNRLVVLYPPNPTVRGNDGTWVVGLQGASLRCDSGGNPQPHSFTWSRRGAALPEDVIVEGGTLRFGRPLAPTDGGVYECEARNSVGAVKADTEILLESGQRQEASVNNLWPLLGGAAGALVIVLVISMAILTCYHKRKNRKLEKELNEKMEEFSTLSRQASIRRFDSINTDPRIPIDDNIPLPPESHTRTSMSSLSGPSGKRDSHSTLSMGRAERPPLYSSMRRAERDAFTQNAFTQNAQNAMDIGPSASQNPSPLPMGPGSVSVSPAPPSQDGVQ</sequence>
<dbReference type="GO" id="GO:0007157">
    <property type="term" value="P:heterophilic cell-cell adhesion via plasma membrane cell adhesion molecules"/>
    <property type="evidence" value="ECO:0007669"/>
    <property type="project" value="TreeGrafter"/>
</dbReference>
<dbReference type="InterPro" id="IPR036179">
    <property type="entry name" value="Ig-like_dom_sf"/>
</dbReference>
<evidence type="ECO:0000256" key="4">
    <source>
        <dbReference type="ARBA" id="ARBA00023136"/>
    </source>
</evidence>
<feature type="region of interest" description="Disordered" evidence="7">
    <location>
        <begin position="355"/>
        <end position="464"/>
    </location>
</feature>
<keyword evidence="8" id="KW-0812">Transmembrane</keyword>
<dbReference type="Pfam" id="PF13927">
    <property type="entry name" value="Ig_3"/>
    <property type="match status" value="1"/>
</dbReference>
<name>A0A9D3RWA4_ANGAN</name>
<evidence type="ECO:0000256" key="8">
    <source>
        <dbReference type="SAM" id="Phobius"/>
    </source>
</evidence>
<dbReference type="InterPro" id="IPR003598">
    <property type="entry name" value="Ig_sub2"/>
</dbReference>
<evidence type="ECO:0000256" key="7">
    <source>
        <dbReference type="SAM" id="MobiDB-lite"/>
    </source>
</evidence>
<evidence type="ECO:0000256" key="6">
    <source>
        <dbReference type="ARBA" id="ARBA00023180"/>
    </source>
</evidence>
<dbReference type="SMART" id="SM00409">
    <property type="entry name" value="IG"/>
    <property type="match status" value="2"/>
</dbReference>
<dbReference type="InterPro" id="IPR013783">
    <property type="entry name" value="Ig-like_fold"/>
</dbReference>
<dbReference type="InterPro" id="IPR051427">
    <property type="entry name" value="Nectin/Nectin-like"/>
</dbReference>
<dbReference type="GO" id="GO:0016020">
    <property type="term" value="C:membrane"/>
    <property type="evidence" value="ECO:0007669"/>
    <property type="project" value="UniProtKB-SubCell"/>
</dbReference>
<proteinExistence type="predicted"/>
<evidence type="ECO:0000256" key="5">
    <source>
        <dbReference type="ARBA" id="ARBA00023157"/>
    </source>
</evidence>
<keyword evidence="6" id="KW-0325">Glycoprotein</keyword>
<feature type="compositionally biased region" description="Polar residues" evidence="7">
    <location>
        <begin position="418"/>
        <end position="429"/>
    </location>
</feature>
<protein>
    <recommendedName>
        <fullName evidence="9">Ig-like domain-containing protein</fullName>
    </recommendedName>
</protein>
<feature type="domain" description="Ig-like" evidence="9">
    <location>
        <begin position="185"/>
        <end position="283"/>
    </location>
</feature>
<organism evidence="10 11">
    <name type="scientific">Anguilla anguilla</name>
    <name type="common">European freshwater eel</name>
    <name type="synonym">Muraena anguilla</name>
    <dbReference type="NCBI Taxonomy" id="7936"/>
    <lineage>
        <taxon>Eukaryota</taxon>
        <taxon>Metazoa</taxon>
        <taxon>Chordata</taxon>
        <taxon>Craniata</taxon>
        <taxon>Vertebrata</taxon>
        <taxon>Euteleostomi</taxon>
        <taxon>Actinopterygii</taxon>
        <taxon>Neopterygii</taxon>
        <taxon>Teleostei</taxon>
        <taxon>Anguilliformes</taxon>
        <taxon>Anguillidae</taxon>
        <taxon>Anguilla</taxon>
    </lineage>
</organism>
<dbReference type="Proteomes" id="UP001044222">
    <property type="component" value="Chromosome 9"/>
</dbReference>
<dbReference type="SMART" id="SM00408">
    <property type="entry name" value="IGc2"/>
    <property type="match status" value="2"/>
</dbReference>
<feature type="transmembrane region" description="Helical" evidence="8">
    <location>
        <begin position="297"/>
        <end position="322"/>
    </location>
</feature>
<keyword evidence="5" id="KW-1015">Disulfide bond</keyword>
<keyword evidence="2" id="KW-0732">Signal</keyword>
<evidence type="ECO:0000256" key="2">
    <source>
        <dbReference type="ARBA" id="ARBA00022729"/>
    </source>
</evidence>